<dbReference type="Proteomes" id="UP000078596">
    <property type="component" value="Chromosome"/>
</dbReference>
<evidence type="ECO:0000313" key="9">
    <source>
        <dbReference type="Proteomes" id="UP000078596"/>
    </source>
</evidence>
<feature type="transmembrane region" description="Helical" evidence="6">
    <location>
        <begin position="69"/>
        <end position="87"/>
    </location>
</feature>
<keyword evidence="3 6" id="KW-0812">Transmembrane</keyword>
<evidence type="ECO:0000256" key="5">
    <source>
        <dbReference type="ARBA" id="ARBA00023136"/>
    </source>
</evidence>
<reference evidence="8 9" key="1">
    <citation type="submission" date="2016-06" db="EMBL/GenBank/DDBJ databases">
        <title>Insight into the functional genes involving in sulfur oxidation in Pearl River water.</title>
        <authorList>
            <person name="Luo J."/>
            <person name="Tan X."/>
            <person name="Lin W."/>
        </authorList>
    </citation>
    <scope>NUCLEOTIDE SEQUENCE [LARGE SCALE GENOMIC DNA]</scope>
    <source>
        <strain evidence="8 9">LS2</strain>
    </source>
</reference>
<dbReference type="EMBL" id="CP016027">
    <property type="protein sequence ID" value="ANJ67188.1"/>
    <property type="molecule type" value="Genomic_DNA"/>
</dbReference>
<keyword evidence="9" id="KW-1185">Reference proteome</keyword>
<keyword evidence="5 6" id="KW-0472">Membrane</keyword>
<dbReference type="STRING" id="1860122.A9404_07130"/>
<dbReference type="PANTHER" id="PTHR36115">
    <property type="entry name" value="PROLINE-RICH ANTIGEN HOMOLOG-RELATED"/>
    <property type="match status" value="1"/>
</dbReference>
<evidence type="ECO:0000313" key="8">
    <source>
        <dbReference type="EMBL" id="ANJ67188.1"/>
    </source>
</evidence>
<evidence type="ECO:0000256" key="1">
    <source>
        <dbReference type="ARBA" id="ARBA00004651"/>
    </source>
</evidence>
<comment type="subcellular location">
    <subcellularLocation>
        <location evidence="1">Cell membrane</location>
        <topology evidence="1">Multi-pass membrane protein</topology>
    </subcellularLocation>
</comment>
<feature type="domain" description="RDD" evidence="7">
    <location>
        <begin position="19"/>
        <end position="142"/>
    </location>
</feature>
<dbReference type="InterPro" id="IPR051791">
    <property type="entry name" value="Pra-immunoreactive"/>
</dbReference>
<evidence type="ECO:0000256" key="4">
    <source>
        <dbReference type="ARBA" id="ARBA00022989"/>
    </source>
</evidence>
<dbReference type="Pfam" id="PF06271">
    <property type="entry name" value="RDD"/>
    <property type="match status" value="1"/>
</dbReference>
<name>A0A191ZH59_9GAMM</name>
<accession>A0A191ZH59</accession>
<organism evidence="8 9">
    <name type="scientific">Halothiobacillus diazotrophicus</name>
    <dbReference type="NCBI Taxonomy" id="1860122"/>
    <lineage>
        <taxon>Bacteria</taxon>
        <taxon>Pseudomonadati</taxon>
        <taxon>Pseudomonadota</taxon>
        <taxon>Gammaproteobacteria</taxon>
        <taxon>Chromatiales</taxon>
        <taxon>Halothiobacillaceae</taxon>
        <taxon>Halothiobacillus</taxon>
    </lineage>
</organism>
<feature type="transmembrane region" description="Helical" evidence="6">
    <location>
        <begin position="27"/>
        <end position="49"/>
    </location>
</feature>
<dbReference type="PANTHER" id="PTHR36115:SF10">
    <property type="entry name" value="RDD DOMAIN-CONTAINING PROTEIN"/>
    <property type="match status" value="1"/>
</dbReference>
<gene>
    <name evidence="8" type="ORF">A9404_07130</name>
</gene>
<dbReference type="RefSeq" id="WP_066099602.1">
    <property type="nucleotide sequence ID" value="NZ_CP016027.1"/>
</dbReference>
<dbReference type="InterPro" id="IPR010432">
    <property type="entry name" value="RDD"/>
</dbReference>
<feature type="transmembrane region" description="Helical" evidence="6">
    <location>
        <begin position="108"/>
        <end position="128"/>
    </location>
</feature>
<dbReference type="AlphaFoldDB" id="A0A191ZH59"/>
<dbReference type="KEGG" id="haz:A9404_07130"/>
<keyword evidence="4 6" id="KW-1133">Transmembrane helix</keyword>
<evidence type="ECO:0000256" key="3">
    <source>
        <dbReference type="ARBA" id="ARBA00022692"/>
    </source>
</evidence>
<dbReference type="GO" id="GO:0005886">
    <property type="term" value="C:plasma membrane"/>
    <property type="evidence" value="ECO:0007669"/>
    <property type="project" value="UniProtKB-SubCell"/>
</dbReference>
<protein>
    <recommendedName>
        <fullName evidence="7">RDD domain-containing protein</fullName>
    </recommendedName>
</protein>
<evidence type="ECO:0000256" key="6">
    <source>
        <dbReference type="SAM" id="Phobius"/>
    </source>
</evidence>
<evidence type="ECO:0000256" key="2">
    <source>
        <dbReference type="ARBA" id="ARBA00022475"/>
    </source>
</evidence>
<sequence length="151" mass="17085">MTDRTKTPAEPESEPPRPAPVWKRVAALFYDSLFVFALLMLATLIALPLNHGEAFPQSGGLAWLYRGYLLLWVGAYFTLFWCIGGQTPGMKVWHIRVRFDGRDCLGRATLRFLGGLLSILLAGLPFWLSQIDPERRSVIDRRLGSRVIRTP</sequence>
<keyword evidence="2" id="KW-1003">Cell membrane</keyword>
<dbReference type="OrthoDB" id="9793824at2"/>
<proteinExistence type="predicted"/>
<evidence type="ECO:0000259" key="7">
    <source>
        <dbReference type="Pfam" id="PF06271"/>
    </source>
</evidence>